<dbReference type="EMBL" id="JXKA01000037">
    <property type="protein sequence ID" value="PCS09929.1"/>
    <property type="molecule type" value="Genomic_DNA"/>
</dbReference>
<dbReference type="SUPFAM" id="SSF47413">
    <property type="entry name" value="lambda repressor-like DNA-binding domains"/>
    <property type="match status" value="1"/>
</dbReference>
<comment type="caution">
    <text evidence="3">The sequence shown here is derived from an EMBL/GenBank/DDBJ whole genome shotgun (WGS) entry which is preliminary data.</text>
</comment>
<dbReference type="EMBL" id="VXKC01000034">
    <property type="protein sequence ID" value="KAA8699958.1"/>
    <property type="molecule type" value="Genomic_DNA"/>
</dbReference>
<dbReference type="AlphaFoldDB" id="A0A2A5S8V1"/>
<dbReference type="Gene3D" id="1.10.260.40">
    <property type="entry name" value="lambda repressor-like DNA-binding domains"/>
    <property type="match status" value="1"/>
</dbReference>
<evidence type="ECO:0000313" key="6">
    <source>
        <dbReference type="Proteomes" id="UP000325203"/>
    </source>
</evidence>
<dbReference type="PROSITE" id="PS50943">
    <property type="entry name" value="HTH_CROC1"/>
    <property type="match status" value="1"/>
</dbReference>
<evidence type="ECO:0000313" key="2">
    <source>
        <dbReference type="EMBL" id="KAA8699958.1"/>
    </source>
</evidence>
<evidence type="ECO:0000313" key="4">
    <source>
        <dbReference type="EMBL" id="PCS09950.1"/>
    </source>
</evidence>
<dbReference type="GO" id="GO:0003677">
    <property type="term" value="F:DNA binding"/>
    <property type="evidence" value="ECO:0007669"/>
    <property type="project" value="InterPro"/>
</dbReference>
<evidence type="ECO:0000313" key="5">
    <source>
        <dbReference type="Proteomes" id="UP000218744"/>
    </source>
</evidence>
<evidence type="ECO:0000313" key="3">
    <source>
        <dbReference type="EMBL" id="PCS09929.1"/>
    </source>
</evidence>
<name>A0A2A5S8V1_LACLH</name>
<reference evidence="2 6" key="2">
    <citation type="submission" date="2019-09" db="EMBL/GenBank/DDBJ databases">
        <title>Draft genome sequence of various Type strains from the CCUG.</title>
        <authorList>
            <person name="Pineiro-Iglesias B."/>
            <person name="Tunovic T."/>
            <person name="Unosson C."/>
            <person name="Inganas E."/>
            <person name="Ohlen M."/>
            <person name="Cardew S."/>
            <person name="Jensie-Markopoulos S."/>
            <person name="Salva-Serra F."/>
            <person name="Jaen-Luchoro D."/>
            <person name="Karlsson R."/>
            <person name="Svensson-Stadler L."/>
            <person name="Chun J."/>
            <person name="Moore E."/>
        </authorList>
    </citation>
    <scope>NUCLEOTIDE SEQUENCE [LARGE SCALE GENOMIC DNA]</scope>
    <source>
        <strain evidence="2 6">CCUG 32210T</strain>
    </source>
</reference>
<feature type="domain" description="HTH cro/C1-type" evidence="1">
    <location>
        <begin position="35"/>
        <end position="81"/>
    </location>
</feature>
<dbReference type="CDD" id="cd00093">
    <property type="entry name" value="HTH_XRE"/>
    <property type="match status" value="1"/>
</dbReference>
<reference evidence="3 5" key="1">
    <citation type="submission" date="2014-12" db="EMBL/GenBank/DDBJ databases">
        <title>Draft genome sequences of 10 type strains of Lactococcus.</title>
        <authorList>
            <person name="Sun Z."/>
            <person name="Zhong Z."/>
            <person name="Liu W."/>
            <person name="Zhang W."/>
            <person name="Zhang H."/>
        </authorList>
    </citation>
    <scope>NUCLEOTIDE SEQUENCE [LARGE SCALE GENOMIC DNA]</scope>
    <source>
        <strain evidence="3 5">DSM 20450</strain>
    </source>
</reference>
<dbReference type="SMART" id="SM00530">
    <property type="entry name" value="HTH_XRE"/>
    <property type="match status" value="1"/>
</dbReference>
<organism evidence="3 5">
    <name type="scientific">Lactococcus lactis subsp. hordniae</name>
    <dbReference type="NCBI Taxonomy" id="203404"/>
    <lineage>
        <taxon>Bacteria</taxon>
        <taxon>Bacillati</taxon>
        <taxon>Bacillota</taxon>
        <taxon>Bacilli</taxon>
        <taxon>Lactobacillales</taxon>
        <taxon>Streptococcaceae</taxon>
        <taxon>Lactococcus</taxon>
    </lineage>
</organism>
<dbReference type="EMBL" id="JXKA01000037">
    <property type="protein sequence ID" value="PCS09950.1"/>
    <property type="molecule type" value="Genomic_DNA"/>
</dbReference>
<gene>
    <name evidence="2" type="ORF">F4V48_11100</name>
    <name evidence="3" type="ORF">RU90_GL001624</name>
    <name evidence="4" type="ORF">RU90_GL001645</name>
</gene>
<dbReference type="Proteomes" id="UP000325203">
    <property type="component" value="Unassembled WGS sequence"/>
</dbReference>
<evidence type="ECO:0000259" key="1">
    <source>
        <dbReference type="PROSITE" id="PS50943"/>
    </source>
</evidence>
<dbReference type="InterPro" id="IPR010982">
    <property type="entry name" value="Lambda_DNA-bd_dom_sf"/>
</dbReference>
<sequence length="87" mass="10084">MSWIDNKIKEEAQRDQNFMTWFDKEKVNLDIAVTITNFRVHLGLTQNEFAERVGKKLSVITRIESGELIPSLKLINEIVHAVQKNDS</sequence>
<accession>A0A2A5S8V1</accession>
<proteinExistence type="predicted"/>
<dbReference type="InterPro" id="IPR001387">
    <property type="entry name" value="Cro/C1-type_HTH"/>
</dbReference>
<protein>
    <submittedName>
        <fullName evidence="2">Helix-turn-helix transcriptional regulator</fullName>
    </submittedName>
</protein>
<dbReference type="RefSeq" id="WP_058210261.1">
    <property type="nucleotide sequence ID" value="NZ_JBHSBR010000045.1"/>
</dbReference>
<dbReference type="Pfam" id="PF01381">
    <property type="entry name" value="HTH_3"/>
    <property type="match status" value="1"/>
</dbReference>
<dbReference type="Proteomes" id="UP000218744">
    <property type="component" value="Unassembled WGS sequence"/>
</dbReference>